<evidence type="ECO:0000313" key="3">
    <source>
        <dbReference type="Proteomes" id="UP000184997"/>
    </source>
</evidence>
<protein>
    <recommendedName>
        <fullName evidence="4">Secreted protein</fullName>
    </recommendedName>
</protein>
<evidence type="ECO:0000256" key="1">
    <source>
        <dbReference type="SAM" id="SignalP"/>
    </source>
</evidence>
<feature type="chain" id="PRO_5010282479" description="Secreted protein" evidence="1">
    <location>
        <begin position="20"/>
        <end position="74"/>
    </location>
</feature>
<evidence type="ECO:0000313" key="2">
    <source>
        <dbReference type="EMBL" id="SBV87005.1"/>
    </source>
</evidence>
<organism evidence="2 3">
    <name type="scientific">Xanthomonas graminis pv. graminis</name>
    <dbReference type="NCBI Taxonomy" id="134874"/>
    <lineage>
        <taxon>Bacteria</taxon>
        <taxon>Pseudomonadati</taxon>
        <taxon>Pseudomonadota</taxon>
        <taxon>Gammaproteobacteria</taxon>
        <taxon>Lysobacterales</taxon>
        <taxon>Lysobacteraceae</taxon>
        <taxon>Xanthomonas</taxon>
        <taxon>Xanthomonas translucens group</taxon>
        <taxon>Xanthomonas graminis</taxon>
    </lineage>
</organism>
<proteinExistence type="predicted"/>
<name>A0A1M4IDW3_9XANT</name>
<evidence type="ECO:0008006" key="4">
    <source>
        <dbReference type="Google" id="ProtNLM"/>
    </source>
</evidence>
<dbReference type="AlphaFoldDB" id="A0A1M4IDW3"/>
<accession>A0A1M4IDW3</accession>
<keyword evidence="1" id="KW-0732">Signal</keyword>
<reference evidence="3" key="1">
    <citation type="submission" date="2016-07" db="EMBL/GenBank/DDBJ databases">
        <authorList>
            <person name="Florea S."/>
            <person name="Webb J.S."/>
            <person name="Jaromczyk J."/>
            <person name="Schardl C.L."/>
        </authorList>
    </citation>
    <scope>NUCLEOTIDE SEQUENCE [LARGE SCALE GENOMIC DNA]</scope>
</reference>
<feature type="signal peptide" evidence="1">
    <location>
        <begin position="1"/>
        <end position="19"/>
    </location>
</feature>
<gene>
    <name evidence="2" type="ORF">XTGNCPPB3709_0917</name>
</gene>
<dbReference type="EMBL" id="FLUK01000079">
    <property type="protein sequence ID" value="SBV87005.1"/>
    <property type="molecule type" value="Genomic_DNA"/>
</dbReference>
<sequence>MPTSAVTALPMVACAGAPAATASRSLAPPHRLYSAFGSALPPLDARYLLACVASDGATPSALGLATPTRALPAA</sequence>
<dbReference type="Proteomes" id="UP000184997">
    <property type="component" value="Unassembled WGS sequence"/>
</dbReference>